<name>A0A497XDE2_9PROT</name>
<sequence length="1060" mass="113563">MIKHIPRKLKISLAVVAGLSIVWLLFAWLALPPLLQSQAIRFVAEKTGHRLRLDAPEFNPFELRLRLRNFALQEPGGAPLLAFRELELDLSSASIVRRAWVFDAVRLEGLSAALIERSGDKLNWSAFLAALKSKEDKPDEPLPRLEIRSFVLVAGRLEVADQRTPGGFTRRIEPIDIELKDLSTLPNAQGSLRLAARTGVGEKLEWEGRIILNPLALAGHISVADVDLSRLAPLVGDVLPIAPPQGKVQLAADYRVTQSGEKLDFVLDRVGAKVTGLRLQRDEDGGSAVTVETIEARDGQVGVVQSKATATLGSLALGNIELEFGAKEAKSVQLGNLALSDVRVDLGQRTAMLGHALLGDGRIRAVRAASGRVNVIEGLKKFLQWRARGAPVGAEGEGGAPSWRYRIEKAEVAGFAASFRDETLTPPAEIAIEEVGASIEGISEDLKAPRPLTASFRARDGGRFEARGIVAPVPFVADIQVKLSDLALKLAQPYVSATTTVDLRGGAVSTEGRATYGARGPAYRGGFAVRDLRVNEGGSDRVFVAWKALRTGNLQVTPARLDIGDLVLDGLDTNLVIEKDKSVNVAKIMKKPPAAEAPATPAVVAEVKAPEPPPAALAEAKVPDFAISIERLRVTDGEMDFADHSLVLPFATRIVKLNGAINGLSSRPGAPGQVEIDGQVDDYGLARVVGQINVFKPGDFTDLKVVFRNVEMTRLTPYTATFAGRKIDSGKLSLDLEYKIAKRQLQGDNKVVMEKLVLGERVDTPGAQNLPLDLAIAILQDSDGRIDLGLPVSGSLDDPQFSYGQIVWKAIVNVLTKIVTAPFRALGALFGGGEQFDSIAFEAGSRKLTPPEQEKLVRLAGALNKRPGLGLGVHGTYAPADRIALQDLQLRQAVAVRSGQGVEGQSDPGPLSTGQPKVQAALESLFAERFGGGELAALKDGFRRANPGQLEEGAAGKMVSRLASLVREQRTLGNDEVARLKGANFHAELFLRLREKEVVAEQHLVELGKTRGEAIVAGLRSAGAPAERIELRAPEKLEGDLAGRDIPVKLVVNSARKGSS</sequence>
<dbReference type="PANTHER" id="PTHR30441">
    <property type="entry name" value="DUF748 DOMAIN-CONTAINING PROTEIN"/>
    <property type="match status" value="1"/>
</dbReference>
<keyword evidence="2" id="KW-1185">Reference proteome</keyword>
<gene>
    <name evidence="1" type="ORF">DFR35_1646</name>
</gene>
<comment type="caution">
    <text evidence="1">The sequence shown here is derived from an EMBL/GenBank/DDBJ whole genome shotgun (WGS) entry which is preliminary data.</text>
</comment>
<reference evidence="1 2" key="1">
    <citation type="submission" date="2018-10" db="EMBL/GenBank/DDBJ databases">
        <title>Genomic Encyclopedia of Type Strains, Phase IV (KMG-IV): sequencing the most valuable type-strain genomes for metagenomic binning, comparative biology and taxonomic classification.</title>
        <authorList>
            <person name="Goeker M."/>
        </authorList>
    </citation>
    <scope>NUCLEOTIDE SEQUENCE [LARGE SCALE GENOMIC DNA]</scope>
    <source>
        <strain evidence="1 2">DSM 26916</strain>
    </source>
</reference>
<dbReference type="RefSeq" id="WP_165904812.1">
    <property type="nucleotide sequence ID" value="NZ_BHVV01000006.1"/>
</dbReference>
<organism evidence="1 2">
    <name type="scientific">Sulfurisoma sediminicola</name>
    <dbReference type="NCBI Taxonomy" id="1381557"/>
    <lineage>
        <taxon>Bacteria</taxon>
        <taxon>Pseudomonadati</taxon>
        <taxon>Pseudomonadota</taxon>
        <taxon>Betaproteobacteria</taxon>
        <taxon>Nitrosomonadales</taxon>
        <taxon>Sterolibacteriaceae</taxon>
        <taxon>Sulfurisoma</taxon>
    </lineage>
</organism>
<evidence type="ECO:0000313" key="1">
    <source>
        <dbReference type="EMBL" id="RLJ64990.1"/>
    </source>
</evidence>
<dbReference type="PANTHER" id="PTHR30441:SF8">
    <property type="entry name" value="DUF748 DOMAIN-CONTAINING PROTEIN"/>
    <property type="match status" value="1"/>
</dbReference>
<dbReference type="AlphaFoldDB" id="A0A497XDE2"/>
<dbReference type="InterPro" id="IPR008023">
    <property type="entry name" value="DUF748"/>
</dbReference>
<dbReference type="Proteomes" id="UP000268908">
    <property type="component" value="Unassembled WGS sequence"/>
</dbReference>
<proteinExistence type="predicted"/>
<evidence type="ECO:0000313" key="2">
    <source>
        <dbReference type="Proteomes" id="UP000268908"/>
    </source>
</evidence>
<dbReference type="GO" id="GO:0005886">
    <property type="term" value="C:plasma membrane"/>
    <property type="evidence" value="ECO:0007669"/>
    <property type="project" value="TreeGrafter"/>
</dbReference>
<dbReference type="Pfam" id="PF05359">
    <property type="entry name" value="DUF748"/>
    <property type="match status" value="1"/>
</dbReference>
<dbReference type="EMBL" id="RCCI01000005">
    <property type="protein sequence ID" value="RLJ64990.1"/>
    <property type="molecule type" value="Genomic_DNA"/>
</dbReference>
<dbReference type="InterPro" id="IPR052894">
    <property type="entry name" value="AsmA-related"/>
</dbReference>
<dbReference type="GO" id="GO:0090313">
    <property type="term" value="P:regulation of protein targeting to membrane"/>
    <property type="evidence" value="ECO:0007669"/>
    <property type="project" value="TreeGrafter"/>
</dbReference>
<protein>
    <submittedName>
        <fullName evidence="1">Uncharacterized protein DUF748</fullName>
    </submittedName>
</protein>
<accession>A0A497XDE2</accession>